<gene>
    <name evidence="1" type="ORF">JKP88DRAFT_221535</name>
</gene>
<organism evidence="1 2">
    <name type="scientific">Tribonema minus</name>
    <dbReference type="NCBI Taxonomy" id="303371"/>
    <lineage>
        <taxon>Eukaryota</taxon>
        <taxon>Sar</taxon>
        <taxon>Stramenopiles</taxon>
        <taxon>Ochrophyta</taxon>
        <taxon>PX clade</taxon>
        <taxon>Xanthophyceae</taxon>
        <taxon>Tribonematales</taxon>
        <taxon>Tribonemataceae</taxon>
        <taxon>Tribonema</taxon>
    </lineage>
</organism>
<dbReference type="AlphaFoldDB" id="A0A836CFN9"/>
<keyword evidence="2" id="KW-1185">Reference proteome</keyword>
<evidence type="ECO:0000313" key="2">
    <source>
        <dbReference type="Proteomes" id="UP000664859"/>
    </source>
</evidence>
<reference evidence="1" key="1">
    <citation type="submission" date="2021-02" db="EMBL/GenBank/DDBJ databases">
        <title>First Annotated Genome of the Yellow-green Alga Tribonema minus.</title>
        <authorList>
            <person name="Mahan K.M."/>
        </authorList>
    </citation>
    <scope>NUCLEOTIDE SEQUENCE</scope>
    <source>
        <strain evidence="1">UTEX B ZZ1240</strain>
    </source>
</reference>
<dbReference type="EMBL" id="JAFCMP010000268">
    <property type="protein sequence ID" value="KAG5182141.1"/>
    <property type="molecule type" value="Genomic_DNA"/>
</dbReference>
<dbReference type="Proteomes" id="UP000664859">
    <property type="component" value="Unassembled WGS sequence"/>
</dbReference>
<name>A0A836CFN9_9STRA</name>
<protein>
    <submittedName>
        <fullName evidence="1">Uncharacterized protein</fullName>
    </submittedName>
</protein>
<evidence type="ECO:0000313" key="1">
    <source>
        <dbReference type="EMBL" id="KAG5182141.1"/>
    </source>
</evidence>
<sequence>MALQLHLASAPSPYQQVDLCDAITVTIISLDLRCVAVSGVYRFALLVAVPLPRRTATLAARADGISAKGALEADQFLFLQRQTRSNKLSEAMVAVIVEFWHSEEVRRGNGNTSDVKKASKHRDAAQHPAQVQIRTAAEAYGLLHESSDYQAAGRTSGEAGGKVSYTVFQLHTCWRIGQVSTRDCSFNSRCDAAVTG</sequence>
<proteinExistence type="predicted"/>
<accession>A0A836CFN9</accession>
<comment type="caution">
    <text evidence="1">The sequence shown here is derived from an EMBL/GenBank/DDBJ whole genome shotgun (WGS) entry which is preliminary data.</text>
</comment>